<dbReference type="PRINTS" id="PR00260">
    <property type="entry name" value="CHEMTRNSDUCR"/>
</dbReference>
<name>A0ABV7VSI0_9GAMM</name>
<comment type="similarity">
    <text evidence="3">Belongs to the methyl-accepting chemotaxis (MCP) protein family.</text>
</comment>
<evidence type="ECO:0000259" key="6">
    <source>
        <dbReference type="PROSITE" id="PS50111"/>
    </source>
</evidence>
<dbReference type="InterPro" id="IPR004090">
    <property type="entry name" value="Chemotax_Me-accpt_rcpt"/>
</dbReference>
<protein>
    <submittedName>
        <fullName evidence="7">Methyl-accepting chemotaxis protein</fullName>
    </submittedName>
</protein>
<feature type="coiled-coil region" evidence="5">
    <location>
        <begin position="127"/>
        <end position="182"/>
    </location>
</feature>
<keyword evidence="8" id="KW-1185">Reference proteome</keyword>
<comment type="caution">
    <text evidence="7">The sequence shown here is derived from an EMBL/GenBank/DDBJ whole genome shotgun (WGS) entry which is preliminary data.</text>
</comment>
<dbReference type="PANTHER" id="PTHR32089">
    <property type="entry name" value="METHYL-ACCEPTING CHEMOTAXIS PROTEIN MCPB"/>
    <property type="match status" value="1"/>
</dbReference>
<comment type="subcellular location">
    <subcellularLocation>
        <location evidence="1">Membrane</location>
    </subcellularLocation>
</comment>
<dbReference type="Gene3D" id="1.10.287.950">
    <property type="entry name" value="Methyl-accepting chemotaxis protein"/>
    <property type="match status" value="1"/>
</dbReference>
<evidence type="ECO:0000256" key="5">
    <source>
        <dbReference type="SAM" id="Coils"/>
    </source>
</evidence>
<evidence type="ECO:0000256" key="1">
    <source>
        <dbReference type="ARBA" id="ARBA00004370"/>
    </source>
</evidence>
<dbReference type="PANTHER" id="PTHR32089:SF112">
    <property type="entry name" value="LYSOZYME-LIKE PROTEIN-RELATED"/>
    <property type="match status" value="1"/>
</dbReference>
<dbReference type="InterPro" id="IPR004089">
    <property type="entry name" value="MCPsignal_dom"/>
</dbReference>
<gene>
    <name evidence="7" type="ORF">ACFOMG_10100</name>
</gene>
<evidence type="ECO:0000256" key="4">
    <source>
        <dbReference type="PROSITE-ProRule" id="PRU00284"/>
    </source>
</evidence>
<keyword evidence="2 4" id="KW-0807">Transducer</keyword>
<feature type="domain" description="Methyl-accepting transducer" evidence="6">
    <location>
        <begin position="1"/>
        <end position="182"/>
    </location>
</feature>
<dbReference type="SUPFAM" id="SSF58104">
    <property type="entry name" value="Methyl-accepting chemotaxis protein (MCP) signaling domain"/>
    <property type="match status" value="1"/>
</dbReference>
<evidence type="ECO:0000313" key="8">
    <source>
        <dbReference type="Proteomes" id="UP001595722"/>
    </source>
</evidence>
<dbReference type="SMART" id="SM00283">
    <property type="entry name" value="MA"/>
    <property type="match status" value="1"/>
</dbReference>
<sequence length="182" mass="19472">MSPRIEQALELKQAAELAHESSLHTLSQASEGEKLLQQSVSSSTSVATQVADIARRINELSAKSAEISAIVTTISSISEQTNLLALNAAIEAARAGEHGRGFAVVADEVRNLASRTNSSTQEIDEMVKANEALTKAAMEEMQQAENQTRKVGEQISLAAEVISQIRDSAEQVKQTVAQLSQD</sequence>
<accession>A0ABV7VSI0</accession>
<proteinExistence type="inferred from homology"/>
<keyword evidence="5" id="KW-0175">Coiled coil</keyword>
<dbReference type="RefSeq" id="WP_376866541.1">
    <property type="nucleotide sequence ID" value="NZ_JBHRYB010000008.1"/>
</dbReference>
<evidence type="ECO:0000256" key="3">
    <source>
        <dbReference type="ARBA" id="ARBA00029447"/>
    </source>
</evidence>
<evidence type="ECO:0000313" key="7">
    <source>
        <dbReference type="EMBL" id="MFC3680448.1"/>
    </source>
</evidence>
<reference evidence="8" key="1">
    <citation type="journal article" date="2019" name="Int. J. Syst. Evol. Microbiol.">
        <title>The Global Catalogue of Microorganisms (GCM) 10K type strain sequencing project: providing services to taxonomists for standard genome sequencing and annotation.</title>
        <authorList>
            <consortium name="The Broad Institute Genomics Platform"/>
            <consortium name="The Broad Institute Genome Sequencing Center for Infectious Disease"/>
            <person name="Wu L."/>
            <person name="Ma J."/>
        </authorList>
    </citation>
    <scope>NUCLEOTIDE SEQUENCE [LARGE SCALE GENOMIC DNA]</scope>
    <source>
        <strain evidence="8">KCTC 42424</strain>
    </source>
</reference>
<dbReference type="EMBL" id="JBHRYB010000008">
    <property type="protein sequence ID" value="MFC3680448.1"/>
    <property type="molecule type" value="Genomic_DNA"/>
</dbReference>
<dbReference type="Proteomes" id="UP001595722">
    <property type="component" value="Unassembled WGS sequence"/>
</dbReference>
<organism evidence="7 8">
    <name type="scientific">Bacterioplanoides pacificum</name>
    <dbReference type="NCBI Taxonomy" id="1171596"/>
    <lineage>
        <taxon>Bacteria</taxon>
        <taxon>Pseudomonadati</taxon>
        <taxon>Pseudomonadota</taxon>
        <taxon>Gammaproteobacteria</taxon>
        <taxon>Oceanospirillales</taxon>
        <taxon>Oceanospirillaceae</taxon>
        <taxon>Bacterioplanoides</taxon>
    </lineage>
</organism>
<dbReference type="Pfam" id="PF00015">
    <property type="entry name" value="MCPsignal"/>
    <property type="match status" value="1"/>
</dbReference>
<dbReference type="PROSITE" id="PS50111">
    <property type="entry name" value="CHEMOTAXIS_TRANSDUC_2"/>
    <property type="match status" value="1"/>
</dbReference>
<evidence type="ECO:0000256" key="2">
    <source>
        <dbReference type="ARBA" id="ARBA00023224"/>
    </source>
</evidence>